<name>A0A1G6KBN3_9GAMM</name>
<keyword evidence="3" id="KW-1185">Reference proteome</keyword>
<dbReference type="STRING" id="1219383.SAMN05421733_1163"/>
<evidence type="ECO:0000256" key="1">
    <source>
        <dbReference type="SAM" id="Coils"/>
    </source>
</evidence>
<reference evidence="3" key="1">
    <citation type="submission" date="2016-09" db="EMBL/GenBank/DDBJ databases">
        <authorList>
            <person name="Varghese N."/>
            <person name="Submissions S."/>
        </authorList>
    </citation>
    <scope>NUCLEOTIDE SEQUENCE [LARGE SCALE GENOMIC DNA]</scope>
    <source>
        <strain evidence="3">ANC 4422</strain>
    </source>
</reference>
<organism evidence="2 3">
    <name type="scientific">Acinetobacter boissieri</name>
    <dbReference type="NCBI Taxonomy" id="1219383"/>
    <lineage>
        <taxon>Bacteria</taxon>
        <taxon>Pseudomonadati</taxon>
        <taxon>Pseudomonadota</taxon>
        <taxon>Gammaproteobacteria</taxon>
        <taxon>Moraxellales</taxon>
        <taxon>Moraxellaceae</taxon>
        <taxon>Acinetobacter</taxon>
    </lineage>
</organism>
<evidence type="ECO:0000313" key="2">
    <source>
        <dbReference type="EMBL" id="SDC28482.1"/>
    </source>
</evidence>
<sequence length="139" mass="16064">MKANEFIENHGLSEARKAFELWAVKEELDITSVDFSSGSIRATDKHGNRIQFCYEETETATAWDVWQEQQKKIDVLQQEHAELLAFNENLDRERNMHRDQAGKYRKKVEMIASLFVVPGDDHELTLKAIKAIIDTVGEQ</sequence>
<dbReference type="EMBL" id="FMYL01000016">
    <property type="protein sequence ID" value="SDC28482.1"/>
    <property type="molecule type" value="Genomic_DNA"/>
</dbReference>
<gene>
    <name evidence="2" type="ORF">SAMN05421733_1163</name>
</gene>
<protein>
    <submittedName>
        <fullName evidence="2">Uncharacterized protein</fullName>
    </submittedName>
</protein>
<dbReference type="Proteomes" id="UP000242501">
    <property type="component" value="Unassembled WGS sequence"/>
</dbReference>
<keyword evidence="1" id="KW-0175">Coiled coil</keyword>
<evidence type="ECO:0000313" key="3">
    <source>
        <dbReference type="Proteomes" id="UP000242501"/>
    </source>
</evidence>
<proteinExistence type="predicted"/>
<dbReference type="AlphaFoldDB" id="A0A1G6KBN3"/>
<accession>A0A1G6KBN3</accession>
<dbReference type="RefSeq" id="WP_244518315.1">
    <property type="nucleotide sequence ID" value="NZ_FMYL01000016.1"/>
</dbReference>
<feature type="coiled-coil region" evidence="1">
    <location>
        <begin position="73"/>
        <end position="107"/>
    </location>
</feature>